<keyword evidence="11" id="KW-1185">Reference proteome</keyword>
<keyword evidence="7" id="KW-0998">Cell outer membrane</keyword>
<organism evidence="10 11">
    <name type="scientific">Agaribacillus aureus</name>
    <dbReference type="NCBI Taxonomy" id="3051825"/>
    <lineage>
        <taxon>Bacteria</taxon>
        <taxon>Pseudomonadati</taxon>
        <taxon>Bacteroidota</taxon>
        <taxon>Cytophagia</taxon>
        <taxon>Cytophagales</taxon>
        <taxon>Splendidivirgaceae</taxon>
        <taxon>Agaribacillus</taxon>
    </lineage>
</organism>
<evidence type="ECO:0000256" key="5">
    <source>
        <dbReference type="ARBA" id="ARBA00022692"/>
    </source>
</evidence>
<keyword evidence="8" id="KW-0175">Coiled coil</keyword>
<evidence type="ECO:0000256" key="6">
    <source>
        <dbReference type="ARBA" id="ARBA00023136"/>
    </source>
</evidence>
<dbReference type="RefSeq" id="WP_346758380.1">
    <property type="nucleotide sequence ID" value="NZ_JAUJEB010000001.1"/>
</dbReference>
<keyword evidence="3" id="KW-0813">Transport</keyword>
<evidence type="ECO:0000313" key="11">
    <source>
        <dbReference type="Proteomes" id="UP001172083"/>
    </source>
</evidence>
<sequence>METVKRLPSKPVRRTRKKTGHNRKGGKVMTKGLTILVLVSTLLFHSKPIQSQDLDAFPLNDVLELPDTVKVFSIEDLYGIIFAYHPVVKQANLLEETARQEIRLAKGAFDPKLEASWDVKNFKDDEYYNILNTSLKVPVWFPIDPKISVDRNRGVYLNPESSIPNSNNNLQVTTGISIPLGKGLIIDNRRATVKQAMLFTDILEAEQIKMINKILLQASKDYWNWYFDFYNFLLLQRSINIAQQIFDRVKLNYQFGEAAVVDTVQAQITLQNRRIEAQEATINFIRSGLILSNHLWGENEAPLELSPNAGPVPADSILVIPNQQDLETLLELAKVNHPDLMKLSTKIEQLAVKNQLNRENLKPQIDLNYNLIDQPFSREGASSELTFNDNYKFGVSFGFPLLLRKERAKLQKTNINILETQYELSLRQKQILTEIRASYVQLTNTSTIIRQQRLATDNYQRLLQAELFNLQNGESDLFRINFQQDKLLQAQSKLLKLRTQYEKARITLLWAAGVRNLNN</sequence>
<reference evidence="10" key="1">
    <citation type="submission" date="2023-06" db="EMBL/GenBank/DDBJ databases">
        <title>Genomic of Agaribacillus aureum.</title>
        <authorList>
            <person name="Wang G."/>
        </authorList>
    </citation>
    <scope>NUCLEOTIDE SEQUENCE</scope>
    <source>
        <strain evidence="10">BMA12</strain>
    </source>
</reference>
<dbReference type="SUPFAM" id="SSF56954">
    <property type="entry name" value="Outer membrane efflux proteins (OEP)"/>
    <property type="match status" value="1"/>
</dbReference>
<dbReference type="InterPro" id="IPR003423">
    <property type="entry name" value="OMP_efflux"/>
</dbReference>
<evidence type="ECO:0000256" key="4">
    <source>
        <dbReference type="ARBA" id="ARBA00022452"/>
    </source>
</evidence>
<evidence type="ECO:0000256" key="2">
    <source>
        <dbReference type="ARBA" id="ARBA00007613"/>
    </source>
</evidence>
<dbReference type="PANTHER" id="PTHR30026">
    <property type="entry name" value="OUTER MEMBRANE PROTEIN TOLC"/>
    <property type="match status" value="1"/>
</dbReference>
<evidence type="ECO:0000256" key="7">
    <source>
        <dbReference type="ARBA" id="ARBA00023237"/>
    </source>
</evidence>
<accession>A0ABT8L5Q2</accession>
<keyword evidence="6" id="KW-0472">Membrane</keyword>
<protein>
    <submittedName>
        <fullName evidence="10">TolC family protein</fullName>
    </submittedName>
</protein>
<keyword evidence="5" id="KW-0812">Transmembrane</keyword>
<dbReference type="Gene3D" id="1.20.1600.10">
    <property type="entry name" value="Outer membrane efflux proteins (OEP)"/>
    <property type="match status" value="1"/>
</dbReference>
<evidence type="ECO:0000256" key="8">
    <source>
        <dbReference type="SAM" id="Coils"/>
    </source>
</evidence>
<evidence type="ECO:0000313" key="10">
    <source>
        <dbReference type="EMBL" id="MDN5213064.1"/>
    </source>
</evidence>
<feature type="region of interest" description="Disordered" evidence="9">
    <location>
        <begin position="1"/>
        <end position="25"/>
    </location>
</feature>
<comment type="caution">
    <text evidence="10">The sequence shown here is derived from an EMBL/GenBank/DDBJ whole genome shotgun (WGS) entry which is preliminary data.</text>
</comment>
<comment type="similarity">
    <text evidence="2">Belongs to the outer membrane factor (OMF) (TC 1.B.17) family.</text>
</comment>
<dbReference type="PANTHER" id="PTHR30026:SF20">
    <property type="entry name" value="OUTER MEMBRANE PROTEIN TOLC"/>
    <property type="match status" value="1"/>
</dbReference>
<evidence type="ECO:0000256" key="3">
    <source>
        <dbReference type="ARBA" id="ARBA00022448"/>
    </source>
</evidence>
<dbReference type="InterPro" id="IPR051906">
    <property type="entry name" value="TolC-like"/>
</dbReference>
<evidence type="ECO:0000256" key="1">
    <source>
        <dbReference type="ARBA" id="ARBA00004442"/>
    </source>
</evidence>
<comment type="subcellular location">
    <subcellularLocation>
        <location evidence="1">Cell outer membrane</location>
    </subcellularLocation>
</comment>
<keyword evidence="4" id="KW-1134">Transmembrane beta strand</keyword>
<feature type="compositionally biased region" description="Basic residues" evidence="9">
    <location>
        <begin position="7"/>
        <end position="25"/>
    </location>
</feature>
<gene>
    <name evidence="10" type="ORF">QQ020_13440</name>
</gene>
<evidence type="ECO:0000256" key="9">
    <source>
        <dbReference type="SAM" id="MobiDB-lite"/>
    </source>
</evidence>
<feature type="coiled-coil region" evidence="8">
    <location>
        <begin position="480"/>
        <end position="507"/>
    </location>
</feature>
<dbReference type="Proteomes" id="UP001172083">
    <property type="component" value="Unassembled WGS sequence"/>
</dbReference>
<dbReference type="EMBL" id="JAUJEB010000001">
    <property type="protein sequence ID" value="MDN5213064.1"/>
    <property type="molecule type" value="Genomic_DNA"/>
</dbReference>
<proteinExistence type="inferred from homology"/>
<name>A0ABT8L5Q2_9BACT</name>
<dbReference type="Pfam" id="PF02321">
    <property type="entry name" value="OEP"/>
    <property type="match status" value="1"/>
</dbReference>